<feature type="compositionally biased region" description="Basic and acidic residues" evidence="2">
    <location>
        <begin position="52"/>
        <end position="65"/>
    </location>
</feature>
<evidence type="ECO:0000313" key="5">
    <source>
        <dbReference type="Proteomes" id="UP000193380"/>
    </source>
</evidence>
<reference evidence="4" key="2">
    <citation type="submission" date="2014-03" db="EMBL/GenBank/DDBJ databases">
        <authorList>
            <person name="Genoscope - CEA"/>
        </authorList>
    </citation>
    <scope>NUCLEOTIDE SEQUENCE</scope>
</reference>
<evidence type="ECO:0000256" key="1">
    <source>
        <dbReference type="ARBA" id="ARBA00024347"/>
    </source>
</evidence>
<evidence type="ECO:0000313" key="4">
    <source>
        <dbReference type="EMBL" id="CDQ71756.1"/>
    </source>
</evidence>
<evidence type="ECO:0000256" key="2">
    <source>
        <dbReference type="SAM" id="MobiDB-lite"/>
    </source>
</evidence>
<gene>
    <name evidence="4" type="ORF">GSONMT00063091001</name>
</gene>
<dbReference type="Proteomes" id="UP000193380">
    <property type="component" value="Unassembled WGS sequence"/>
</dbReference>
<dbReference type="PROSITE" id="PS51059">
    <property type="entry name" value="PARP_CATALYTIC"/>
    <property type="match status" value="1"/>
</dbReference>
<dbReference type="PaxDb" id="8022-A0A060WX63"/>
<feature type="region of interest" description="Disordered" evidence="2">
    <location>
        <begin position="13"/>
        <end position="65"/>
    </location>
</feature>
<reference evidence="4" key="1">
    <citation type="journal article" date="2014" name="Nat. Commun.">
        <title>The rainbow trout genome provides novel insights into evolution after whole-genome duplication in vertebrates.</title>
        <authorList>
            <person name="Berthelot C."/>
            <person name="Brunet F."/>
            <person name="Chalopin D."/>
            <person name="Juanchich A."/>
            <person name="Bernard M."/>
            <person name="Noel B."/>
            <person name="Bento P."/>
            <person name="Da Silva C."/>
            <person name="Labadie K."/>
            <person name="Alberti A."/>
            <person name="Aury J.M."/>
            <person name="Louis A."/>
            <person name="Dehais P."/>
            <person name="Bardou P."/>
            <person name="Montfort J."/>
            <person name="Klopp C."/>
            <person name="Cabau C."/>
            <person name="Gaspin C."/>
            <person name="Thorgaard G.H."/>
            <person name="Boussaha M."/>
            <person name="Quillet E."/>
            <person name="Guyomard R."/>
            <person name="Galiana D."/>
            <person name="Bobe J."/>
            <person name="Volff J.N."/>
            <person name="Genet C."/>
            <person name="Wincker P."/>
            <person name="Jaillon O."/>
            <person name="Roest Crollius H."/>
            <person name="Guiguen Y."/>
        </authorList>
    </citation>
    <scope>NUCLEOTIDE SEQUENCE [LARGE SCALE GENOMIC DNA]</scope>
</reference>
<name>A0A060WX63_ONCMY</name>
<sequence length="65" mass="7303">MFVCQVLVGDYTRGNSALRRPPPKGAFYRPLSTTTSTTRSPPESLYSVPTAQRRDSKEKNKCLLQ</sequence>
<organism evidence="4 5">
    <name type="scientific">Oncorhynchus mykiss</name>
    <name type="common">Rainbow trout</name>
    <name type="synonym">Salmo gairdneri</name>
    <dbReference type="NCBI Taxonomy" id="8022"/>
    <lineage>
        <taxon>Eukaryota</taxon>
        <taxon>Metazoa</taxon>
        <taxon>Chordata</taxon>
        <taxon>Craniata</taxon>
        <taxon>Vertebrata</taxon>
        <taxon>Euteleostomi</taxon>
        <taxon>Actinopterygii</taxon>
        <taxon>Neopterygii</taxon>
        <taxon>Teleostei</taxon>
        <taxon>Protacanthopterygii</taxon>
        <taxon>Salmoniformes</taxon>
        <taxon>Salmonidae</taxon>
        <taxon>Salmoninae</taxon>
        <taxon>Oncorhynchus</taxon>
    </lineage>
</organism>
<dbReference type="InterPro" id="IPR012317">
    <property type="entry name" value="Poly(ADP-ribose)pol_cat_dom"/>
</dbReference>
<dbReference type="GO" id="GO:0003950">
    <property type="term" value="F:NAD+ poly-ADP-ribosyltransferase activity"/>
    <property type="evidence" value="ECO:0007669"/>
    <property type="project" value="InterPro"/>
</dbReference>
<feature type="domain" description="PARP catalytic" evidence="3">
    <location>
        <begin position="1"/>
        <end position="65"/>
    </location>
</feature>
<feature type="compositionally biased region" description="Low complexity" evidence="2">
    <location>
        <begin position="29"/>
        <end position="45"/>
    </location>
</feature>
<proteinExistence type="inferred from homology"/>
<dbReference type="Gene3D" id="3.90.228.10">
    <property type="match status" value="1"/>
</dbReference>
<evidence type="ECO:0000259" key="3">
    <source>
        <dbReference type="PROSITE" id="PS51059"/>
    </source>
</evidence>
<protein>
    <recommendedName>
        <fullName evidence="3">PARP catalytic domain-containing protein</fullName>
    </recommendedName>
</protein>
<accession>A0A060WX63</accession>
<dbReference type="EMBL" id="FR904789">
    <property type="protein sequence ID" value="CDQ71756.1"/>
    <property type="molecule type" value="Genomic_DNA"/>
</dbReference>
<comment type="similarity">
    <text evidence="1">Belongs to the ARTD/PARP family.</text>
</comment>
<dbReference type="AlphaFoldDB" id="A0A060WX63"/>